<feature type="region of interest" description="Disordered" evidence="1">
    <location>
        <begin position="806"/>
        <end position="841"/>
    </location>
</feature>
<dbReference type="GO" id="GO:0033557">
    <property type="term" value="C:Slx1-Slx4 complex"/>
    <property type="evidence" value="ECO:0007669"/>
    <property type="project" value="TreeGrafter"/>
</dbReference>
<evidence type="ECO:0000313" key="3">
    <source>
        <dbReference type="Proteomes" id="UP000659654"/>
    </source>
</evidence>
<feature type="region of interest" description="Disordered" evidence="1">
    <location>
        <begin position="454"/>
        <end position="473"/>
    </location>
</feature>
<dbReference type="PANTHER" id="PTHR21541:SF3">
    <property type="entry name" value="STRUCTURE-SPECIFIC ENDONUCLEASE SUBUNIT SLX4"/>
    <property type="match status" value="1"/>
</dbReference>
<dbReference type="InterPro" id="IPR011333">
    <property type="entry name" value="SKP1/BTB/POZ_sf"/>
</dbReference>
<sequence length="924" mass="106018">MATVDPDVLTLHRCPICRRNLVELSLDLRQDHFNRCKDPIKVFKKLDTKLSKVDVNFTCPVCAVELIVGSERSRHVRDCAQRTNIELYKMMEKVDYEVKQARARERLRERQCVRPTNFAVPAKRPRPSVEIADQTDSIDLCDASSSHAEMKSEAISNITAKSRTSKTIRRPEPVQRVCQCLVLEKIQKRFVEKFETIQIPEKSPKTNDPAVESMAQKLNRLEALANSFRRAFLSGDVQIITKNGNIRAHSFILTYRSHLKLEDGSVQMNARLSDVEVWLRYLYSAQIDWSKSQIKALMEIAAEYGPPELLHLLQNGRYNSDNLDNNCRTKVDQGIQCGTSYIIHEKVDEAVQCDGYIANSDVYDDYSDGREFSEIFNNAITEEEDVMNLTFHEKSLFFEAEEASMDSTEEPYKTRYCCPEDRDANSMENGQEISDPHVYAVENSVDDYIVHVEEEKNERNGHKSKRKSDCGEFNSSAEQEALLDGVDRQNLGYCNKENIENPGNPREIGPKSPESVVFVEERSHDLEFDVKQEPVDYCNNEEVVEQGNAGECPEDDLFYEEIPMEDINYEEFNMQNHVGNDNFEVIQLDSTKISSKRRPVGHEEAGSSRRTSNDPVNTPKTRRSTISTMNRLDFEENLAYDVVQKEISPSTMRTKTIERYQVKKSQGTSKNDDENDCFIQEQVMDNITDRRTEAVDKGRHGELSENSFKTPETRRTAEMDVDLLLSMKILKKNNITPMPNYKAMSESELNQCLDAIGIRPMGKKRAIELLTQAFDFTHPSSDYGTPTKADVFKRMQAVEQAKQEKLAKKKAPKMKFPANSATTSVNPTISSTEPSVDEVFTNPANDRKRDVNDLAKIFLDWLRKEENSEVYNQLLTLNTILFDDLLYKFAPVMSEQRIAKSAFLKVLDRLHITYSDRKQNGRHY</sequence>
<gene>
    <name evidence="2" type="ORF">BXYJ_LOCUS11227</name>
</gene>
<accession>A0A7I8XQ86</accession>
<dbReference type="PANTHER" id="PTHR21541">
    <property type="entry name" value="BTB POZ DOMAIN CONTAINING 12"/>
    <property type="match status" value="1"/>
</dbReference>
<proteinExistence type="predicted"/>
<dbReference type="Proteomes" id="UP000659654">
    <property type="component" value="Unassembled WGS sequence"/>
</dbReference>
<dbReference type="AlphaFoldDB" id="A0A7I8XQ86"/>
<dbReference type="EMBL" id="CAJFDI010000005">
    <property type="protein sequence ID" value="CAD5230930.1"/>
    <property type="molecule type" value="Genomic_DNA"/>
</dbReference>
<dbReference type="Proteomes" id="UP000582659">
    <property type="component" value="Unassembled WGS sequence"/>
</dbReference>
<dbReference type="EMBL" id="CAJFCV020000005">
    <property type="protein sequence ID" value="CAG9122011.1"/>
    <property type="molecule type" value="Genomic_DNA"/>
</dbReference>
<dbReference type="OrthoDB" id="5576441at2759"/>
<keyword evidence="3" id="KW-1185">Reference proteome</keyword>
<feature type="compositionally biased region" description="Polar residues" evidence="1">
    <location>
        <begin position="819"/>
        <end position="834"/>
    </location>
</feature>
<dbReference type="CDD" id="cd22999">
    <property type="entry name" value="SAP_SLX4"/>
    <property type="match status" value="1"/>
</dbReference>
<reference evidence="2" key="1">
    <citation type="submission" date="2020-09" db="EMBL/GenBank/DDBJ databases">
        <authorList>
            <person name="Kikuchi T."/>
        </authorList>
    </citation>
    <scope>NUCLEOTIDE SEQUENCE</scope>
    <source>
        <strain evidence="2">Ka4C1</strain>
    </source>
</reference>
<feature type="compositionally biased region" description="Polar residues" evidence="1">
    <location>
        <begin position="608"/>
        <end position="628"/>
    </location>
</feature>
<comment type="caution">
    <text evidence="2">The sequence shown here is derived from an EMBL/GenBank/DDBJ whole genome shotgun (WGS) entry which is preliminary data.</text>
</comment>
<organism evidence="2 3">
    <name type="scientific">Bursaphelenchus xylophilus</name>
    <name type="common">Pinewood nematode worm</name>
    <name type="synonym">Aphelenchoides xylophilus</name>
    <dbReference type="NCBI Taxonomy" id="6326"/>
    <lineage>
        <taxon>Eukaryota</taxon>
        <taxon>Metazoa</taxon>
        <taxon>Ecdysozoa</taxon>
        <taxon>Nematoda</taxon>
        <taxon>Chromadorea</taxon>
        <taxon>Rhabditida</taxon>
        <taxon>Tylenchina</taxon>
        <taxon>Tylenchomorpha</taxon>
        <taxon>Aphelenchoidea</taxon>
        <taxon>Aphelenchoididae</taxon>
        <taxon>Bursaphelenchus</taxon>
    </lineage>
</organism>
<name>A0A7I8XQ86_BURXY</name>
<dbReference type="GO" id="GO:0000712">
    <property type="term" value="P:resolution of meiotic recombination intermediates"/>
    <property type="evidence" value="ECO:0007669"/>
    <property type="project" value="TreeGrafter"/>
</dbReference>
<protein>
    <submittedName>
        <fullName evidence="2">(pine wood nematode) hypothetical protein</fullName>
    </submittedName>
</protein>
<dbReference type="CDD" id="cd18186">
    <property type="entry name" value="BTB_POZ_ZBTB_KLHL-like"/>
    <property type="match status" value="1"/>
</dbReference>
<evidence type="ECO:0000256" key="1">
    <source>
        <dbReference type="SAM" id="MobiDB-lite"/>
    </source>
</evidence>
<feature type="region of interest" description="Disordered" evidence="1">
    <location>
        <begin position="590"/>
        <end position="628"/>
    </location>
</feature>
<dbReference type="SMR" id="A0A7I8XQ86"/>
<evidence type="ECO:0000313" key="2">
    <source>
        <dbReference type="EMBL" id="CAD5230930.1"/>
    </source>
</evidence>
<dbReference type="Gene3D" id="3.30.710.10">
    <property type="entry name" value="Potassium Channel Kv1.1, Chain A"/>
    <property type="match status" value="1"/>
</dbReference>